<comment type="similarity">
    <text evidence="1">Belongs to the glycosyltransferase 2 family.</text>
</comment>
<reference evidence="5 6" key="1">
    <citation type="submission" date="2016-01" db="EMBL/GenBank/DDBJ databases">
        <title>Annotation of Pseudomonas oryzihabitans USDA-ARS-USMARC-56511.</title>
        <authorList>
            <person name="Harhay G.P."/>
            <person name="Harhay D.M."/>
            <person name="Smith T.P.L."/>
            <person name="Bono J.L."/>
            <person name="Heaton M.P."/>
            <person name="Clawson M.L."/>
            <person name="Chitko-Mckown C.G."/>
            <person name="Capik S.F."/>
            <person name="DeDonder K.D."/>
            <person name="Apley M.D."/>
            <person name="Lubbers B.V."/>
            <person name="White B.J."/>
            <person name="Larson R.L."/>
        </authorList>
    </citation>
    <scope>NUCLEOTIDE SEQUENCE [LARGE SCALE GENOMIC DNA]</scope>
    <source>
        <strain evidence="5 6">USDA-ARS-USMARC-56511</strain>
    </source>
</reference>
<dbReference type="Pfam" id="PF02709">
    <property type="entry name" value="Glyco_transf_7C"/>
    <property type="match status" value="1"/>
</dbReference>
<evidence type="ECO:0000256" key="1">
    <source>
        <dbReference type="ARBA" id="ARBA00006739"/>
    </source>
</evidence>
<proteinExistence type="inferred from homology"/>
<feature type="domain" description="Galactosyltransferase C-terminal" evidence="4">
    <location>
        <begin position="149"/>
        <end position="212"/>
    </location>
</feature>
<protein>
    <submittedName>
        <fullName evidence="5">Glycosyl transferase</fullName>
    </submittedName>
</protein>
<evidence type="ECO:0000313" key="6">
    <source>
        <dbReference type="Proteomes" id="UP000064137"/>
    </source>
</evidence>
<dbReference type="OrthoDB" id="6653642at2"/>
<evidence type="ECO:0000259" key="4">
    <source>
        <dbReference type="Pfam" id="PF02709"/>
    </source>
</evidence>
<dbReference type="RefSeq" id="WP_059316636.1">
    <property type="nucleotide sequence ID" value="NZ_CP013987.1"/>
</dbReference>
<keyword evidence="2" id="KW-0328">Glycosyltransferase</keyword>
<evidence type="ECO:0000256" key="3">
    <source>
        <dbReference type="ARBA" id="ARBA00022679"/>
    </source>
</evidence>
<evidence type="ECO:0000256" key="2">
    <source>
        <dbReference type="ARBA" id="ARBA00022676"/>
    </source>
</evidence>
<keyword evidence="3 5" id="KW-0808">Transferase</keyword>
<gene>
    <name evidence="5" type="ORF">APT59_21120</name>
</gene>
<dbReference type="InterPro" id="IPR029044">
    <property type="entry name" value="Nucleotide-diphossugar_trans"/>
</dbReference>
<dbReference type="Proteomes" id="UP000064137">
    <property type="component" value="Chromosome"/>
</dbReference>
<dbReference type="PANTHER" id="PTHR43179">
    <property type="entry name" value="RHAMNOSYLTRANSFERASE WBBL"/>
    <property type="match status" value="1"/>
</dbReference>
<accession>A0A0U4WWB0</accession>
<dbReference type="SUPFAM" id="SSF53448">
    <property type="entry name" value="Nucleotide-diphospho-sugar transferases"/>
    <property type="match status" value="1"/>
</dbReference>
<evidence type="ECO:0000313" key="5">
    <source>
        <dbReference type="EMBL" id="ALZ86589.1"/>
    </source>
</evidence>
<dbReference type="KEGG" id="por:APT59_21120"/>
<dbReference type="EMBL" id="CP013987">
    <property type="protein sequence ID" value="ALZ86589.1"/>
    <property type="molecule type" value="Genomic_DNA"/>
</dbReference>
<dbReference type="Gene3D" id="3.90.550.10">
    <property type="entry name" value="Spore Coat Polysaccharide Biosynthesis Protein SpsA, Chain A"/>
    <property type="match status" value="1"/>
</dbReference>
<dbReference type="GO" id="GO:0016757">
    <property type="term" value="F:glycosyltransferase activity"/>
    <property type="evidence" value="ECO:0007669"/>
    <property type="project" value="UniProtKB-KW"/>
</dbReference>
<dbReference type="AlphaFoldDB" id="A0A0U4WWB0"/>
<dbReference type="InterPro" id="IPR027791">
    <property type="entry name" value="Galactosyl_T_C"/>
</dbReference>
<sequence>MIVLTLVHGRERQLANLIRGLELAPTPPAALVVVQMNEPPRALHSPGFPIQVLHVEGDGVLPLAAARNAAVAAAPGEELVFLDVDCIPAPALLDTYRQALTVRPEALHQGFVHYLPAGIAEGDWTPDELLATGVVHPLHRDRPSGEAIPHPLFWSLNFACTRATFNRIGGFDEGYRGYGGEDTDFAFRAREAEVPVYQAEARAFHQYHPTYHPPLNHFASILENARRFRARWGLWPMDGWLREFAAAGYIDFDENHGIEMVRAPSAAEVAACRDASGSGF</sequence>
<name>A0A0U4WWB0_9PSED</name>
<organism evidence="5 6">
    <name type="scientific">Pseudomonas oryzihabitans</name>
    <dbReference type="NCBI Taxonomy" id="47885"/>
    <lineage>
        <taxon>Bacteria</taxon>
        <taxon>Pseudomonadati</taxon>
        <taxon>Pseudomonadota</taxon>
        <taxon>Gammaproteobacteria</taxon>
        <taxon>Pseudomonadales</taxon>
        <taxon>Pseudomonadaceae</taxon>
        <taxon>Pseudomonas</taxon>
    </lineage>
</organism>
<dbReference type="PANTHER" id="PTHR43179:SF12">
    <property type="entry name" value="GALACTOFURANOSYLTRANSFERASE GLFT2"/>
    <property type="match status" value="1"/>
</dbReference>